<dbReference type="GO" id="GO:0005524">
    <property type="term" value="F:ATP binding"/>
    <property type="evidence" value="ECO:0007669"/>
    <property type="project" value="InterPro"/>
</dbReference>
<comment type="caution">
    <text evidence="2">The sequence shown here is derived from an EMBL/GenBank/DDBJ whole genome shotgun (WGS) entry which is preliminary data.</text>
</comment>
<protein>
    <submittedName>
        <fullName evidence="2">Cyclin-dependent kinase E-1</fullName>
    </submittedName>
</protein>
<organism evidence="2 3">
    <name type="scientific">Colletotrichum chlorophyti</name>
    <dbReference type="NCBI Taxonomy" id="708187"/>
    <lineage>
        <taxon>Eukaryota</taxon>
        <taxon>Fungi</taxon>
        <taxon>Dikarya</taxon>
        <taxon>Ascomycota</taxon>
        <taxon>Pezizomycotina</taxon>
        <taxon>Sordariomycetes</taxon>
        <taxon>Hypocreomycetidae</taxon>
        <taxon>Glomerellales</taxon>
        <taxon>Glomerellaceae</taxon>
        <taxon>Colletotrichum</taxon>
    </lineage>
</organism>
<gene>
    <name evidence="2" type="ORF">CCHL11_04450</name>
</gene>
<proteinExistence type="predicted"/>
<dbReference type="GO" id="GO:0004674">
    <property type="term" value="F:protein serine/threonine kinase activity"/>
    <property type="evidence" value="ECO:0007669"/>
    <property type="project" value="TreeGrafter"/>
</dbReference>
<feature type="domain" description="Protein kinase" evidence="1">
    <location>
        <begin position="247"/>
        <end position="592"/>
    </location>
</feature>
<reference evidence="2 3" key="1">
    <citation type="submission" date="2016-11" db="EMBL/GenBank/DDBJ databases">
        <title>Draft Genome Assembly of Colletotrichum chlorophyti a pathogen of herbaceous plants.</title>
        <authorList>
            <person name="Gan P."/>
            <person name="Narusaka M."/>
            <person name="Tsushima A."/>
            <person name="Narusaka Y."/>
            <person name="Takano Y."/>
            <person name="Shirasu K."/>
        </authorList>
    </citation>
    <scope>NUCLEOTIDE SEQUENCE [LARGE SCALE GENOMIC DNA]</scope>
    <source>
        <strain evidence="2 3">NTL11</strain>
    </source>
</reference>
<keyword evidence="3" id="KW-1185">Reference proteome</keyword>
<dbReference type="SMART" id="SM00220">
    <property type="entry name" value="S_TKc"/>
    <property type="match status" value="1"/>
</dbReference>
<dbReference type="PANTHER" id="PTHR24359:SF37">
    <property type="entry name" value="PROTEIN KINASE DOMAIN-CONTAINING PROTEIN"/>
    <property type="match status" value="1"/>
</dbReference>
<evidence type="ECO:0000313" key="3">
    <source>
        <dbReference type="Proteomes" id="UP000186583"/>
    </source>
</evidence>
<dbReference type="Proteomes" id="UP000186583">
    <property type="component" value="Unassembled WGS sequence"/>
</dbReference>
<dbReference type="InterPro" id="IPR011009">
    <property type="entry name" value="Kinase-like_dom_sf"/>
</dbReference>
<evidence type="ECO:0000259" key="1">
    <source>
        <dbReference type="PROSITE" id="PS50011"/>
    </source>
</evidence>
<dbReference type="PROSITE" id="PS50011">
    <property type="entry name" value="PROTEIN_KINASE_DOM"/>
    <property type="match status" value="1"/>
</dbReference>
<sequence length="598" mass="68651">MNGHTSDVAGLISGGKLILDDVKRVAKIRDRGNSFRRRAQLSNGAPRRLNEPRQDKRLIELVAWQLDQAKVSFILEPGKKYVPYPSFAQILTLDRVHQIVYNLQCFSGTPNKDQLARDIYYGSQSGTRAPCVKMLAILIGIDKAEDMADYMLKDKMTDDCLPLQRVAGNDQQLLGCLTHGMHSKINEYFRPDYRERFCQWSYAVNAPYVAKKGSLHSHYILDTGDVFPMDVVEAVEEKDHTDTTAKASQPDENTYGGFSEVFKVKLHDGHHDFGEHGIRHPQGFFALKKLTSHSKLTFDLELSSLIITVQQYTRKKHLIQLLATFEVKNPATKDSTFYLLFDWAEGSLNKFWECNSALVGNKNHCLWMATQFYEISEALVCVHNDRAPTLRYLEDRNSNKELYGRHGDIKPSNFLWFNQANSLPGLLALSDFGLGRLHTQVSRSKQDPKNIERTATYRCPEFDLPFGQVSPRSDIFSLGCVLLEYVTWFFMGLEAVEKVFPEVRSERDIYGFDSDVFFSIRNEQAYLKPAVAKWIEELQNRRDCSWYIWHLLEIIKLRMLDPNGATRIPANQLAREMNKLRATCLSEPDYFLGVRSRT</sequence>
<keyword evidence="2" id="KW-0418">Kinase</keyword>
<evidence type="ECO:0000313" key="2">
    <source>
        <dbReference type="EMBL" id="OLN96241.1"/>
    </source>
</evidence>
<dbReference type="InterPro" id="IPR000719">
    <property type="entry name" value="Prot_kinase_dom"/>
</dbReference>
<dbReference type="AlphaFoldDB" id="A0A1Q8S4D2"/>
<dbReference type="SUPFAM" id="SSF56112">
    <property type="entry name" value="Protein kinase-like (PK-like)"/>
    <property type="match status" value="1"/>
</dbReference>
<keyword evidence="2" id="KW-0808">Transferase</keyword>
<dbReference type="OrthoDB" id="20872at2759"/>
<dbReference type="STRING" id="708187.A0A1Q8S4D2"/>
<accession>A0A1Q8S4D2</accession>
<dbReference type="Gene3D" id="1.10.510.10">
    <property type="entry name" value="Transferase(Phosphotransferase) domain 1"/>
    <property type="match status" value="1"/>
</dbReference>
<name>A0A1Q8S4D2_9PEZI</name>
<dbReference type="Pfam" id="PF00069">
    <property type="entry name" value="Pkinase"/>
    <property type="match status" value="1"/>
</dbReference>
<dbReference type="EMBL" id="MPGH01000019">
    <property type="protein sequence ID" value="OLN96241.1"/>
    <property type="molecule type" value="Genomic_DNA"/>
</dbReference>
<dbReference type="PANTHER" id="PTHR24359">
    <property type="entry name" value="SERINE/THREONINE-PROTEIN KINASE SBK1"/>
    <property type="match status" value="1"/>
</dbReference>